<accession>A0A9R1UZ23</accession>
<dbReference type="EMBL" id="NBSK02000007">
    <property type="protein sequence ID" value="KAJ0196441.1"/>
    <property type="molecule type" value="Genomic_DNA"/>
</dbReference>
<keyword evidence="2" id="KW-1185">Reference proteome</keyword>
<proteinExistence type="predicted"/>
<sequence>MPHGQKKILLLEQGILSYVVSIPQISCRHHLTLCFLLKIIETPSRSVSSSQPQGRETRLVFGSGHSDLLMTITLLSNERKVTLRGFYYSLIPHEDLATSLGNILE</sequence>
<reference evidence="1 2" key="1">
    <citation type="journal article" date="2017" name="Nat. Commun.">
        <title>Genome assembly with in vitro proximity ligation data and whole-genome triplication in lettuce.</title>
        <authorList>
            <person name="Reyes-Chin-Wo S."/>
            <person name="Wang Z."/>
            <person name="Yang X."/>
            <person name="Kozik A."/>
            <person name="Arikit S."/>
            <person name="Song C."/>
            <person name="Xia L."/>
            <person name="Froenicke L."/>
            <person name="Lavelle D.O."/>
            <person name="Truco M.J."/>
            <person name="Xia R."/>
            <person name="Zhu S."/>
            <person name="Xu C."/>
            <person name="Xu H."/>
            <person name="Xu X."/>
            <person name="Cox K."/>
            <person name="Korf I."/>
            <person name="Meyers B.C."/>
            <person name="Michelmore R.W."/>
        </authorList>
    </citation>
    <scope>NUCLEOTIDE SEQUENCE [LARGE SCALE GENOMIC DNA]</scope>
    <source>
        <strain evidence="2">cv. Salinas</strain>
        <tissue evidence="1">Seedlings</tissue>
    </source>
</reference>
<comment type="caution">
    <text evidence="1">The sequence shown here is derived from an EMBL/GenBank/DDBJ whole genome shotgun (WGS) entry which is preliminary data.</text>
</comment>
<organism evidence="1 2">
    <name type="scientific">Lactuca sativa</name>
    <name type="common">Garden lettuce</name>
    <dbReference type="NCBI Taxonomy" id="4236"/>
    <lineage>
        <taxon>Eukaryota</taxon>
        <taxon>Viridiplantae</taxon>
        <taxon>Streptophyta</taxon>
        <taxon>Embryophyta</taxon>
        <taxon>Tracheophyta</taxon>
        <taxon>Spermatophyta</taxon>
        <taxon>Magnoliopsida</taxon>
        <taxon>eudicotyledons</taxon>
        <taxon>Gunneridae</taxon>
        <taxon>Pentapetalae</taxon>
        <taxon>asterids</taxon>
        <taxon>campanulids</taxon>
        <taxon>Asterales</taxon>
        <taxon>Asteraceae</taxon>
        <taxon>Cichorioideae</taxon>
        <taxon>Cichorieae</taxon>
        <taxon>Lactucinae</taxon>
        <taxon>Lactuca</taxon>
    </lineage>
</organism>
<gene>
    <name evidence="1" type="ORF">LSAT_V11C700366520</name>
</gene>
<dbReference type="Proteomes" id="UP000235145">
    <property type="component" value="Unassembled WGS sequence"/>
</dbReference>
<dbReference type="AlphaFoldDB" id="A0A9R1UZ23"/>
<protein>
    <submittedName>
        <fullName evidence="1">Uncharacterized protein</fullName>
    </submittedName>
</protein>
<evidence type="ECO:0000313" key="2">
    <source>
        <dbReference type="Proteomes" id="UP000235145"/>
    </source>
</evidence>
<name>A0A9R1UZ23_LACSA</name>
<evidence type="ECO:0000313" key="1">
    <source>
        <dbReference type="EMBL" id="KAJ0196441.1"/>
    </source>
</evidence>